<dbReference type="Proteomes" id="UP000239917">
    <property type="component" value="Unassembled WGS sequence"/>
</dbReference>
<proteinExistence type="predicted"/>
<comment type="caution">
    <text evidence="2">The sequence shown here is derived from an EMBL/GenBank/DDBJ whole genome shotgun (WGS) entry which is preliminary data.</text>
</comment>
<gene>
    <name evidence="2" type="ORF">KEHDKFFH_13610</name>
</gene>
<name>A0A2S5Z879_9GAMM</name>
<keyword evidence="1" id="KW-0812">Transmembrane</keyword>
<evidence type="ECO:0000313" key="2">
    <source>
        <dbReference type="EMBL" id="PPI83609.1"/>
    </source>
</evidence>
<evidence type="ECO:0000256" key="1">
    <source>
        <dbReference type="SAM" id="Phobius"/>
    </source>
</evidence>
<dbReference type="AlphaFoldDB" id="A0A2S5Z879"/>
<feature type="transmembrane region" description="Helical" evidence="1">
    <location>
        <begin position="12"/>
        <end position="33"/>
    </location>
</feature>
<accession>A0A2S5Z879</accession>
<protein>
    <recommendedName>
        <fullName evidence="4">MSHA biogenesis protein MshP</fullName>
    </recommendedName>
</protein>
<keyword evidence="3" id="KW-1185">Reference proteome</keyword>
<organism evidence="2 3">
    <name type="scientific">Marinobacter maroccanus</name>
    <dbReference type="NCBI Taxonomy" id="2055143"/>
    <lineage>
        <taxon>Bacteria</taxon>
        <taxon>Pseudomonadati</taxon>
        <taxon>Pseudomonadota</taxon>
        <taxon>Gammaproteobacteria</taxon>
        <taxon>Pseudomonadales</taxon>
        <taxon>Marinobacteraceae</taxon>
        <taxon>Marinobacter</taxon>
    </lineage>
</organism>
<evidence type="ECO:0008006" key="4">
    <source>
        <dbReference type="Google" id="ProtNLM"/>
    </source>
</evidence>
<reference evidence="2 3" key="1">
    <citation type="submission" date="2018-01" db="EMBL/GenBank/DDBJ databases">
        <title>Complete genome sequences of the type strains of Marinobacter flavimaris and Marinobacter maroccanus.</title>
        <authorList>
            <person name="Palau M."/>
            <person name="Boujida N."/>
            <person name="Manresa A."/>
            <person name="Minana-Galbis D."/>
        </authorList>
    </citation>
    <scope>NUCLEOTIDE SEQUENCE [LARGE SCALE GENOMIC DNA]</scope>
    <source>
        <strain evidence="2 3">N4</strain>
    </source>
</reference>
<evidence type="ECO:0000313" key="3">
    <source>
        <dbReference type="Proteomes" id="UP000239917"/>
    </source>
</evidence>
<dbReference type="EMBL" id="PSSX01000012">
    <property type="protein sequence ID" value="PPI83609.1"/>
    <property type="molecule type" value="Genomic_DNA"/>
</dbReference>
<keyword evidence="1" id="KW-1133">Transmembrane helix</keyword>
<sequence>MSLNGCLRNQKGAGLPIALFVITVLALLVFGMAQLQQSTGEAVSLQIQSQRAFFAAESGAQVRIQSIFDEIDNGITPSCPSPVTAFSSSGLADCSATFDCAFDSASGVFTLASTGSCGNGADAATRTVEVRVQ</sequence>
<keyword evidence="1" id="KW-0472">Membrane</keyword>